<dbReference type="EMBL" id="CH981524">
    <property type="protein sequence ID" value="EDK42460.1"/>
    <property type="molecule type" value="Genomic_DNA"/>
</dbReference>
<organism evidence="1 2">
    <name type="scientific">Lodderomyces elongisporus (strain ATCC 11503 / CBS 2605 / JCM 1781 / NBRC 1676 / NRRL YB-4239)</name>
    <name type="common">Yeast</name>
    <name type="synonym">Saccharomyces elongisporus</name>
    <dbReference type="NCBI Taxonomy" id="379508"/>
    <lineage>
        <taxon>Eukaryota</taxon>
        <taxon>Fungi</taxon>
        <taxon>Dikarya</taxon>
        <taxon>Ascomycota</taxon>
        <taxon>Saccharomycotina</taxon>
        <taxon>Pichiomycetes</taxon>
        <taxon>Debaryomycetaceae</taxon>
        <taxon>Candida/Lodderomyces clade</taxon>
        <taxon>Lodderomyces</taxon>
    </lineage>
</organism>
<dbReference type="InParanoid" id="A5DTF2"/>
<protein>
    <recommendedName>
        <fullName evidence="3">Reverse transcriptase Ty1/copia-type domain-containing protein</fullName>
    </recommendedName>
</protein>
<dbReference type="HOGENOM" id="CLU_1816161_0_0_1"/>
<evidence type="ECO:0000313" key="1">
    <source>
        <dbReference type="EMBL" id="EDK42460.1"/>
    </source>
</evidence>
<keyword evidence="2" id="KW-1185">Reference proteome</keyword>
<proteinExistence type="predicted"/>
<dbReference type="PANTHER" id="PTHR11439">
    <property type="entry name" value="GAG-POL-RELATED RETROTRANSPOSON"/>
    <property type="match status" value="1"/>
</dbReference>
<dbReference type="VEuPathDB" id="FungiDB:LELG_00638"/>
<dbReference type="OrthoDB" id="4075035at2759"/>
<sequence length="142" mass="16532">MTDLAQAKRFLGLNITQLSNGIFLSCEDYINKLAMKYHLEHVRKATTPYLSGVKIDEIKSPKYTSPTEYRELIGKLLYASNTVRGDIAYITNKLARHFQQPDEIHFRYAKHVLRYLILTKHLGLLYKKGECNLEVYCTMKMI</sequence>
<gene>
    <name evidence="1" type="ORF">LELG_00638</name>
</gene>
<dbReference type="eggNOG" id="KOG0017">
    <property type="taxonomic scope" value="Eukaryota"/>
</dbReference>
<reference evidence="1 2" key="1">
    <citation type="journal article" date="2009" name="Nature">
        <title>Evolution of pathogenicity and sexual reproduction in eight Candida genomes.</title>
        <authorList>
            <person name="Butler G."/>
            <person name="Rasmussen M.D."/>
            <person name="Lin M.F."/>
            <person name="Santos M.A."/>
            <person name="Sakthikumar S."/>
            <person name="Munro C.A."/>
            <person name="Rheinbay E."/>
            <person name="Grabherr M."/>
            <person name="Forche A."/>
            <person name="Reedy J.L."/>
            <person name="Agrafioti I."/>
            <person name="Arnaud M.B."/>
            <person name="Bates S."/>
            <person name="Brown A.J."/>
            <person name="Brunke S."/>
            <person name="Costanzo M.C."/>
            <person name="Fitzpatrick D.A."/>
            <person name="de Groot P.W."/>
            <person name="Harris D."/>
            <person name="Hoyer L.L."/>
            <person name="Hube B."/>
            <person name="Klis F.M."/>
            <person name="Kodira C."/>
            <person name="Lennard N."/>
            <person name="Logue M.E."/>
            <person name="Martin R."/>
            <person name="Neiman A.M."/>
            <person name="Nikolaou E."/>
            <person name="Quail M.A."/>
            <person name="Quinn J."/>
            <person name="Santos M.C."/>
            <person name="Schmitzberger F.F."/>
            <person name="Sherlock G."/>
            <person name="Shah P."/>
            <person name="Silverstein K.A."/>
            <person name="Skrzypek M.S."/>
            <person name="Soll D."/>
            <person name="Staggs R."/>
            <person name="Stansfield I."/>
            <person name="Stumpf M.P."/>
            <person name="Sudbery P.E."/>
            <person name="Srikantha T."/>
            <person name="Zeng Q."/>
            <person name="Berman J."/>
            <person name="Berriman M."/>
            <person name="Heitman J."/>
            <person name="Gow N.A."/>
            <person name="Lorenz M.C."/>
            <person name="Birren B.W."/>
            <person name="Kellis M."/>
            <person name="Cuomo C.A."/>
        </authorList>
    </citation>
    <scope>NUCLEOTIDE SEQUENCE [LARGE SCALE GENOMIC DNA]</scope>
    <source>
        <strain evidence="2">ATCC 11503 / BCRC 21390 / CBS 2605 / JCM 1781 / NBRC 1676 / NRRL YB-4239</strain>
    </source>
</reference>
<dbReference type="PANTHER" id="PTHR11439:SF483">
    <property type="entry name" value="PEPTIDE SYNTHASE GLIP-LIKE, PUTATIVE (AFU_ORTHOLOGUE AFUA_3G12920)-RELATED"/>
    <property type="match status" value="1"/>
</dbReference>
<evidence type="ECO:0008006" key="3">
    <source>
        <dbReference type="Google" id="ProtNLM"/>
    </source>
</evidence>
<dbReference type="Proteomes" id="UP000001996">
    <property type="component" value="Unassembled WGS sequence"/>
</dbReference>
<evidence type="ECO:0000313" key="2">
    <source>
        <dbReference type="Proteomes" id="UP000001996"/>
    </source>
</evidence>
<dbReference type="STRING" id="379508.A5DTF2"/>
<accession>A5DTF2</accession>
<name>A5DTF2_LODEL</name>
<dbReference type="AlphaFoldDB" id="A5DTF2"/>